<proteinExistence type="predicted"/>
<dbReference type="OrthoDB" id="417678at2759"/>
<evidence type="ECO:0000313" key="2">
    <source>
        <dbReference type="EMBL" id="QOU19491.1"/>
    </source>
</evidence>
<reference evidence="2" key="1">
    <citation type="submission" date="2020-10" db="EMBL/GenBank/DDBJ databases">
        <authorList>
            <person name="Palmer J.M."/>
        </authorList>
    </citation>
    <scope>NUCLEOTIDE SEQUENCE</scope>
    <source>
        <strain evidence="2">UCD 2041</strain>
    </source>
</reference>
<dbReference type="EMBL" id="CP063134">
    <property type="protein sequence ID" value="QOU19491.1"/>
    <property type="molecule type" value="Genomic_DNA"/>
</dbReference>
<dbReference type="GeneID" id="64575563"/>
<evidence type="ECO:0000313" key="3">
    <source>
        <dbReference type="Proteomes" id="UP000663131"/>
    </source>
</evidence>
<dbReference type="KEGG" id="bbrx:BRETT_003640"/>
<dbReference type="Proteomes" id="UP000663131">
    <property type="component" value="Chromosome 6"/>
</dbReference>
<name>A0A871RA55_DEKBR</name>
<sequence>MDAARLDGQTETHDVVGSSAEIAKQTDASQEEENQTLKRSNEEPVQSEPVTKKVKTTPEPVPQLKKEEEKKSEIVIKKPIEEIIDGSDLRKFLNKNITPFLIKALDELSVYWQKGEYDDLDSKAILLKFSEIIKEYADKTQ</sequence>
<dbReference type="RefSeq" id="XP_041135984.1">
    <property type="nucleotide sequence ID" value="XM_041282145.1"/>
</dbReference>
<dbReference type="AlphaFoldDB" id="A0A871RA55"/>
<feature type="region of interest" description="Disordered" evidence="1">
    <location>
        <begin position="1"/>
        <end position="71"/>
    </location>
</feature>
<protein>
    <submittedName>
        <fullName evidence="2">Uncharacterized protein</fullName>
    </submittedName>
</protein>
<evidence type="ECO:0000256" key="1">
    <source>
        <dbReference type="SAM" id="MobiDB-lite"/>
    </source>
</evidence>
<gene>
    <name evidence="2" type="ORF">BRETT_003640</name>
</gene>
<accession>A0A871RA55</accession>
<reference evidence="2" key="2">
    <citation type="journal article" name="BMC Genomics">
        <title>New genome assemblies reveal patterns of domestication and adaptation across Brettanomyces (Dekkera) species.</title>
        <authorList>
            <person name="Roach M.J."/>
            <person name="Borneman A.R."/>
        </authorList>
    </citation>
    <scope>NUCLEOTIDE SEQUENCE</scope>
    <source>
        <strain evidence="2">UCD 2041</strain>
    </source>
</reference>
<feature type="compositionally biased region" description="Basic and acidic residues" evidence="1">
    <location>
        <begin position="1"/>
        <end position="14"/>
    </location>
</feature>
<organism evidence="2 3">
    <name type="scientific">Dekkera bruxellensis</name>
    <name type="common">Brettanomyces custersii</name>
    <dbReference type="NCBI Taxonomy" id="5007"/>
    <lineage>
        <taxon>Eukaryota</taxon>
        <taxon>Fungi</taxon>
        <taxon>Dikarya</taxon>
        <taxon>Ascomycota</taxon>
        <taxon>Saccharomycotina</taxon>
        <taxon>Pichiomycetes</taxon>
        <taxon>Pichiales</taxon>
        <taxon>Pichiaceae</taxon>
        <taxon>Brettanomyces</taxon>
    </lineage>
</organism>